<keyword evidence="8" id="KW-1185">Reference proteome</keyword>
<evidence type="ECO:0000313" key="8">
    <source>
        <dbReference type="Proteomes" id="UP000516046"/>
    </source>
</evidence>
<dbReference type="CDD" id="cd08504">
    <property type="entry name" value="PBP2_OppA"/>
    <property type="match status" value="1"/>
</dbReference>
<feature type="domain" description="Solute-binding protein family 5" evidence="6">
    <location>
        <begin position="100"/>
        <end position="501"/>
    </location>
</feature>
<dbReference type="PIRSF" id="PIRSF002741">
    <property type="entry name" value="MppA"/>
    <property type="match status" value="1"/>
</dbReference>
<dbReference type="GO" id="GO:0015833">
    <property type="term" value="P:peptide transport"/>
    <property type="evidence" value="ECO:0007669"/>
    <property type="project" value="TreeGrafter"/>
</dbReference>
<keyword evidence="4 5" id="KW-0732">Signal</keyword>
<dbReference type="KEGG" id="caml:H6X83_10675"/>
<evidence type="ECO:0000256" key="4">
    <source>
        <dbReference type="ARBA" id="ARBA00022729"/>
    </source>
</evidence>
<keyword evidence="3" id="KW-0813">Transport</keyword>
<feature type="signal peptide" evidence="5">
    <location>
        <begin position="1"/>
        <end position="21"/>
    </location>
</feature>
<reference evidence="7 8" key="1">
    <citation type="submission" date="2020-08" db="EMBL/GenBank/DDBJ databases">
        <authorList>
            <person name="Ren C."/>
            <person name="Gu Y."/>
            <person name="Xu Y."/>
        </authorList>
    </citation>
    <scope>NUCLEOTIDE SEQUENCE [LARGE SCALE GENOMIC DNA]</scope>
    <source>
        <strain evidence="7 8">LBM18003</strain>
    </source>
</reference>
<evidence type="ECO:0000259" key="6">
    <source>
        <dbReference type="Pfam" id="PF00496"/>
    </source>
</evidence>
<dbReference type="Pfam" id="PF00496">
    <property type="entry name" value="SBP_bac_5"/>
    <property type="match status" value="1"/>
</dbReference>
<dbReference type="PROSITE" id="PS51257">
    <property type="entry name" value="PROKAR_LIPOPROTEIN"/>
    <property type="match status" value="1"/>
</dbReference>
<sequence>MNHMKKILAVLLAGTMAVSMAACSGSTTTSSGAASTAASSAASTAATSLYKGTSDPDMVTVDMRAEPPELNTVQTQDVASADILRMVMSGLIRLDKDDNPQPDMAEKWEVSADKKTYTFHLRKDAKWSNGEPVTAKDFIYAWEQGMDKSNGATYGFILYTNIKNGQAYFDATKTAPAKRTADEKAKVAAAEKNLGCVAKDDSTIELTFENPLPYALQLMAFSAYMPLNQKAFESIGADKYAKDAKQIVTNGAYKISEWTHDDHIILEKNDAYWNASNNQIKKVKYLMMKDANARMNAFKAGEVDCINLTGDQITQLTNEGQAVQKYVAGSNWYFQYNTKKKGLDNAKVRKALGEAINLDSFVKDVLKDDSVVADGLVPTNIKGANNKYYADGREKLDSYNVEDAKKLLDEGLKEAGLTKDSLKLTFITDDTSVAQQQAAFFQEQWKSALGLSVELKPMAFKARIAAMNQGNFDIVLAGWSPDYNDAMTFLDMWTTTNGNNNGKYSSKEYDSLIDKATKEADVAKRQDYLRQAEKLVASTDCAVYPLYFQVVPYTTTSKISGMTRSGFQEYDFSDGATITKK</sequence>
<dbReference type="PROSITE" id="PS01040">
    <property type="entry name" value="SBP_BACTERIAL_5"/>
    <property type="match status" value="1"/>
</dbReference>
<evidence type="ECO:0000256" key="2">
    <source>
        <dbReference type="ARBA" id="ARBA00005695"/>
    </source>
</evidence>
<dbReference type="Proteomes" id="UP000516046">
    <property type="component" value="Chromosome"/>
</dbReference>
<dbReference type="PANTHER" id="PTHR30290:SF10">
    <property type="entry name" value="PERIPLASMIC OLIGOPEPTIDE-BINDING PROTEIN-RELATED"/>
    <property type="match status" value="1"/>
</dbReference>
<dbReference type="GO" id="GO:0043190">
    <property type="term" value="C:ATP-binding cassette (ABC) transporter complex"/>
    <property type="evidence" value="ECO:0007669"/>
    <property type="project" value="InterPro"/>
</dbReference>
<dbReference type="AlphaFoldDB" id="A0A7G9WFD7"/>
<dbReference type="InterPro" id="IPR000914">
    <property type="entry name" value="SBP_5_dom"/>
</dbReference>
<evidence type="ECO:0000256" key="1">
    <source>
        <dbReference type="ARBA" id="ARBA00004193"/>
    </source>
</evidence>
<dbReference type="RefSeq" id="WP_212506468.1">
    <property type="nucleotide sequence ID" value="NZ_CP060696.1"/>
</dbReference>
<dbReference type="Gene3D" id="3.90.76.10">
    <property type="entry name" value="Dipeptide-binding Protein, Domain 1"/>
    <property type="match status" value="1"/>
</dbReference>
<dbReference type="SUPFAM" id="SSF53850">
    <property type="entry name" value="Periplasmic binding protein-like II"/>
    <property type="match status" value="1"/>
</dbReference>
<proteinExistence type="inferred from homology"/>
<accession>A0A7G9WFD7</accession>
<comment type="subcellular location">
    <subcellularLocation>
        <location evidence="1">Cell membrane</location>
        <topology evidence="1">Lipid-anchor</topology>
    </subcellularLocation>
</comment>
<comment type="similarity">
    <text evidence="2">Belongs to the bacterial solute-binding protein 5 family.</text>
</comment>
<dbReference type="InterPro" id="IPR030678">
    <property type="entry name" value="Peptide/Ni-bd"/>
</dbReference>
<organism evidence="7 8">
    <name type="scientific">Caproicibacterium amylolyticum</name>
    <dbReference type="NCBI Taxonomy" id="2766537"/>
    <lineage>
        <taxon>Bacteria</taxon>
        <taxon>Bacillati</taxon>
        <taxon>Bacillota</taxon>
        <taxon>Clostridia</taxon>
        <taxon>Eubacteriales</taxon>
        <taxon>Oscillospiraceae</taxon>
        <taxon>Caproicibacterium</taxon>
    </lineage>
</organism>
<dbReference type="Gene3D" id="3.40.190.10">
    <property type="entry name" value="Periplasmic binding protein-like II"/>
    <property type="match status" value="1"/>
</dbReference>
<dbReference type="FunFam" id="3.10.105.10:FF:000001">
    <property type="entry name" value="Oligopeptide ABC transporter, oligopeptide-binding protein"/>
    <property type="match status" value="1"/>
</dbReference>
<evidence type="ECO:0000256" key="5">
    <source>
        <dbReference type="SAM" id="SignalP"/>
    </source>
</evidence>
<name>A0A7G9WFD7_9FIRM</name>
<dbReference type="FunFam" id="3.90.76.10:FF:000001">
    <property type="entry name" value="Oligopeptide ABC transporter substrate-binding protein"/>
    <property type="match status" value="1"/>
</dbReference>
<evidence type="ECO:0000313" key="7">
    <source>
        <dbReference type="EMBL" id="QNO17399.1"/>
    </source>
</evidence>
<dbReference type="PANTHER" id="PTHR30290">
    <property type="entry name" value="PERIPLASMIC BINDING COMPONENT OF ABC TRANSPORTER"/>
    <property type="match status" value="1"/>
</dbReference>
<evidence type="ECO:0000256" key="3">
    <source>
        <dbReference type="ARBA" id="ARBA00022448"/>
    </source>
</evidence>
<dbReference type="Gene3D" id="3.10.105.10">
    <property type="entry name" value="Dipeptide-binding Protein, Domain 3"/>
    <property type="match status" value="1"/>
</dbReference>
<dbReference type="InterPro" id="IPR039424">
    <property type="entry name" value="SBP_5"/>
</dbReference>
<gene>
    <name evidence="7" type="ORF">H6X83_10675</name>
</gene>
<dbReference type="GO" id="GO:0030288">
    <property type="term" value="C:outer membrane-bounded periplasmic space"/>
    <property type="evidence" value="ECO:0007669"/>
    <property type="project" value="UniProtKB-ARBA"/>
</dbReference>
<protein>
    <submittedName>
        <fullName evidence="7">Peptide ABC transporter substrate-binding protein</fullName>
    </submittedName>
</protein>
<dbReference type="InterPro" id="IPR023765">
    <property type="entry name" value="SBP_5_CS"/>
</dbReference>
<dbReference type="GO" id="GO:1904680">
    <property type="term" value="F:peptide transmembrane transporter activity"/>
    <property type="evidence" value="ECO:0007669"/>
    <property type="project" value="TreeGrafter"/>
</dbReference>
<feature type="chain" id="PRO_5039050701" evidence="5">
    <location>
        <begin position="22"/>
        <end position="581"/>
    </location>
</feature>
<dbReference type="EMBL" id="CP060696">
    <property type="protein sequence ID" value="QNO17399.1"/>
    <property type="molecule type" value="Genomic_DNA"/>
</dbReference>